<dbReference type="EMBL" id="UPXX01000031">
    <property type="protein sequence ID" value="VBB46439.1"/>
    <property type="molecule type" value="Genomic_DNA"/>
</dbReference>
<gene>
    <name evidence="1" type="ORF">TRIP_B40288</name>
</gene>
<evidence type="ECO:0000313" key="1">
    <source>
        <dbReference type="EMBL" id="VBB46439.1"/>
    </source>
</evidence>
<dbReference type="AlphaFoldDB" id="A0A653AED9"/>
<name>A0A653AED9_UNCDX</name>
<protein>
    <submittedName>
        <fullName evidence="1">Uncharacterized protein</fullName>
    </submittedName>
</protein>
<sequence length="111" mass="12586">MDDVYMDYPGCFAGTHPIHEHLAKLEAGQFVSLHQNHSKIEIRDSAGRCVGRLSEAGRGKWQNRLGSILEARILAVLRRDQNDPDANFIHKINAKEWELPLVEIVCSPDRI</sequence>
<organism evidence="1">
    <name type="scientific">Uncultured Desulfatiglans sp</name>
    <dbReference type="NCBI Taxonomy" id="1748965"/>
    <lineage>
        <taxon>Bacteria</taxon>
        <taxon>Pseudomonadati</taxon>
        <taxon>Thermodesulfobacteriota</taxon>
        <taxon>Desulfobacteria</taxon>
        <taxon>Desulfatiglandales</taxon>
        <taxon>Desulfatiglandaceae</taxon>
        <taxon>Desulfatiglans</taxon>
        <taxon>environmental samples</taxon>
    </lineage>
</organism>
<reference evidence="1" key="1">
    <citation type="submission" date="2018-07" db="EMBL/GenBank/DDBJ databases">
        <authorList>
            <consortium name="Genoscope - CEA"/>
            <person name="William W."/>
        </authorList>
    </citation>
    <scope>NUCLEOTIDE SEQUENCE</scope>
    <source>
        <strain evidence="1">IK1</strain>
    </source>
</reference>
<proteinExistence type="predicted"/>
<accession>A0A653AED9</accession>